<dbReference type="GO" id="GO:0006310">
    <property type="term" value="P:DNA recombination"/>
    <property type="evidence" value="ECO:0007669"/>
    <property type="project" value="UniProtKB-KW"/>
</dbReference>
<evidence type="ECO:0000256" key="2">
    <source>
        <dbReference type="ARBA" id="ARBA00023125"/>
    </source>
</evidence>
<dbReference type="PANTHER" id="PTHR30349">
    <property type="entry name" value="PHAGE INTEGRASE-RELATED"/>
    <property type="match status" value="1"/>
</dbReference>
<dbReference type="InterPro" id="IPR013762">
    <property type="entry name" value="Integrase-like_cat_sf"/>
</dbReference>
<keyword evidence="3" id="KW-0233">DNA recombination</keyword>
<keyword evidence="2 4" id="KW-0238">DNA-binding</keyword>
<dbReference type="SUPFAM" id="SSF56349">
    <property type="entry name" value="DNA breaking-rejoining enzymes"/>
    <property type="match status" value="1"/>
</dbReference>
<dbReference type="InterPro" id="IPR050090">
    <property type="entry name" value="Tyrosine_recombinase_XerCD"/>
</dbReference>
<name>A0AA90Z9V5_9EURY</name>
<dbReference type="CDD" id="cd00397">
    <property type="entry name" value="DNA_BRE_C"/>
    <property type="match status" value="1"/>
</dbReference>
<evidence type="ECO:0000256" key="1">
    <source>
        <dbReference type="ARBA" id="ARBA00022908"/>
    </source>
</evidence>
<evidence type="ECO:0000256" key="4">
    <source>
        <dbReference type="PROSITE-ProRule" id="PRU01248"/>
    </source>
</evidence>
<dbReference type="RefSeq" id="WP_270095361.1">
    <property type="nucleotide sequence ID" value="NZ_JAQFFK010000001.1"/>
</dbReference>
<accession>A0AA90Z9V5</accession>
<dbReference type="Proteomes" id="UP001185015">
    <property type="component" value="Unassembled WGS sequence"/>
</dbReference>
<dbReference type="EMBL" id="JAVDQI010000010">
    <property type="protein sequence ID" value="MDR6223654.1"/>
    <property type="molecule type" value="Genomic_DNA"/>
</dbReference>
<evidence type="ECO:0000259" key="6">
    <source>
        <dbReference type="PROSITE" id="PS51900"/>
    </source>
</evidence>
<dbReference type="InterPro" id="IPR044068">
    <property type="entry name" value="CB"/>
</dbReference>
<keyword evidence="8" id="KW-1185">Reference proteome</keyword>
<dbReference type="PANTHER" id="PTHR30349:SF87">
    <property type="entry name" value="TRANSPOSASE A"/>
    <property type="match status" value="1"/>
</dbReference>
<organism evidence="7 8">
    <name type="scientific">Methanococcoides alaskense</name>
    <dbReference type="NCBI Taxonomy" id="325778"/>
    <lineage>
        <taxon>Archaea</taxon>
        <taxon>Methanobacteriati</taxon>
        <taxon>Methanobacteriota</taxon>
        <taxon>Stenosarchaea group</taxon>
        <taxon>Methanomicrobia</taxon>
        <taxon>Methanosarcinales</taxon>
        <taxon>Methanosarcinaceae</taxon>
        <taxon>Methanococcoides</taxon>
    </lineage>
</organism>
<dbReference type="InterPro" id="IPR010998">
    <property type="entry name" value="Integrase_recombinase_N"/>
</dbReference>
<sequence>MKYAPDFTGNNAETFKSYKRHLKLNNFKDSTINTKLWKVYTFLKFHEGKNLDKITKSDIEDYILYRRQNNKPKTVHNDVVDLRLFFKWFSPDNDFFDGIKTRSPKNNLPVDELIVQEDVKKLVETCKTQRDRAIVMMLWDSAARANEILSLNIKNVQFDRHGCSIIVNGKTGMRKLRLIDSVPDLQAWINQHPFRDNPDAPLFVTSRNYGAEPKSLDIRTVQNMLKTNAENAGLKKNVHPHALRHGRLTELVKQGFKEMELRIFAGWEADSKMPAVYIHLSGDDVENKLLAINGIIEDDVEKKKEVLKPIKCPRCKTKNPHDAKYCSSCSMVLDMDTAIKLDSEFKLTDNKLSKFVEAQVNELVESRINEMLQNMK</sequence>
<dbReference type="Pfam" id="PF00589">
    <property type="entry name" value="Phage_integrase"/>
    <property type="match status" value="1"/>
</dbReference>
<evidence type="ECO:0000256" key="3">
    <source>
        <dbReference type="ARBA" id="ARBA00023172"/>
    </source>
</evidence>
<proteinExistence type="predicted"/>
<feature type="domain" description="Tyr recombinase" evidence="5">
    <location>
        <begin position="109"/>
        <end position="290"/>
    </location>
</feature>
<dbReference type="InterPro" id="IPR011010">
    <property type="entry name" value="DNA_brk_join_enz"/>
</dbReference>
<evidence type="ECO:0000313" key="7">
    <source>
        <dbReference type="EMBL" id="MDR6223654.1"/>
    </source>
</evidence>
<feature type="domain" description="Core-binding (CB)" evidence="6">
    <location>
        <begin position="6"/>
        <end position="90"/>
    </location>
</feature>
<dbReference type="InterPro" id="IPR002104">
    <property type="entry name" value="Integrase_catalytic"/>
</dbReference>
<dbReference type="GO" id="GO:0003677">
    <property type="term" value="F:DNA binding"/>
    <property type="evidence" value="ECO:0007669"/>
    <property type="project" value="UniProtKB-UniRule"/>
</dbReference>
<gene>
    <name evidence="7" type="ORF">J2750_002127</name>
</gene>
<comment type="caution">
    <text evidence="7">The sequence shown here is derived from an EMBL/GenBank/DDBJ whole genome shotgun (WGS) entry which is preliminary data.</text>
</comment>
<dbReference type="Gene3D" id="1.10.443.10">
    <property type="entry name" value="Intergrase catalytic core"/>
    <property type="match status" value="1"/>
</dbReference>
<protein>
    <submittedName>
        <fullName evidence="7">Integrase</fullName>
    </submittedName>
</protein>
<dbReference type="PROSITE" id="PS51898">
    <property type="entry name" value="TYR_RECOMBINASE"/>
    <property type="match status" value="1"/>
</dbReference>
<evidence type="ECO:0000313" key="8">
    <source>
        <dbReference type="Proteomes" id="UP001185015"/>
    </source>
</evidence>
<reference evidence="7 8" key="1">
    <citation type="submission" date="2023-07" db="EMBL/GenBank/DDBJ databases">
        <title>Genomic Encyclopedia of Type Strains, Phase IV (KMG-IV): sequencing the most valuable type-strain genomes for metagenomic binning, comparative biology and taxonomic classification.</title>
        <authorList>
            <person name="Goeker M."/>
        </authorList>
    </citation>
    <scope>NUCLEOTIDE SEQUENCE [LARGE SCALE GENOMIC DNA]</scope>
    <source>
        <strain evidence="7 8">DSM 17273</strain>
    </source>
</reference>
<evidence type="ECO:0000259" key="5">
    <source>
        <dbReference type="PROSITE" id="PS51898"/>
    </source>
</evidence>
<dbReference type="AlphaFoldDB" id="A0AA90Z9V5"/>
<dbReference type="Pfam" id="PF13495">
    <property type="entry name" value="Phage_int_SAM_4"/>
    <property type="match status" value="1"/>
</dbReference>
<dbReference type="InterPro" id="IPR004107">
    <property type="entry name" value="Integrase_SAM-like_N"/>
</dbReference>
<dbReference type="PROSITE" id="PS51900">
    <property type="entry name" value="CB"/>
    <property type="match status" value="1"/>
</dbReference>
<dbReference type="GO" id="GO:0015074">
    <property type="term" value="P:DNA integration"/>
    <property type="evidence" value="ECO:0007669"/>
    <property type="project" value="UniProtKB-KW"/>
</dbReference>
<dbReference type="Gene3D" id="1.10.150.130">
    <property type="match status" value="1"/>
</dbReference>
<keyword evidence="1" id="KW-0229">DNA integration</keyword>